<evidence type="ECO:0000313" key="2">
    <source>
        <dbReference type="Proteomes" id="UP000182945"/>
    </source>
</evidence>
<dbReference type="SUPFAM" id="SSF69304">
    <property type="entry name" value="Tricorn protease N-terminal domain"/>
    <property type="match status" value="1"/>
</dbReference>
<organism evidence="1 2">
    <name type="scientific">Virgibacillus halodenitrificans</name>
    <name type="common">Bacillus halodenitrificans</name>
    <dbReference type="NCBI Taxonomy" id="1482"/>
    <lineage>
        <taxon>Bacteria</taxon>
        <taxon>Bacillati</taxon>
        <taxon>Bacillota</taxon>
        <taxon>Bacilli</taxon>
        <taxon>Bacillales</taxon>
        <taxon>Bacillaceae</taxon>
        <taxon>Virgibacillus</taxon>
    </lineage>
</organism>
<protein>
    <submittedName>
        <fullName evidence="1">Uncharacterized protein</fullName>
    </submittedName>
</protein>
<sequence length="408" mass="46628">MGKYWKLLTILVVIVLSVGTFYITTAIAGNSSPDFKFKLEKGDIKDIQNLKLVGDYLHGMNGEGVAITSDDTVYSSELSYFSQLNNSFYTEPAIQQLQKDYRGFMRGKTWHTATISQDEEQVVYANVKGNDFTNKAKEFEIELLNKKTNNKTTFTVDIPHHEKYNYVNVENVNLIDGKVKLVTLNYLSNQDQTQDEIYLYQIDLKKQKVIEDKVIYSNTVQKQQNSSLYRVESGNTTSFNDYTVFMKDTFKEMKDEYGNYYEEIGKSELIAVNMQTGKVTTFTPPPELDLMRDGSTFAVSGSKLYFLQADGKGYEVLEYDLEKAALTKKPITQLPESDSAPVMRRQVKAENNKLYIVIQVQSQKAPADVYVIDLKKQQTIVEGKLVSEKVTNDAGNYELYINDFYVNE</sequence>
<dbReference type="GeneID" id="71513092"/>
<proteinExistence type="predicted"/>
<dbReference type="KEGG" id="vhl:BME96_01700"/>
<reference evidence="1 2" key="1">
    <citation type="submission" date="2016-11" db="EMBL/GenBank/DDBJ databases">
        <title>Complete genome sequencing of Virgibacillus halodenitrificans PDB-F2.</title>
        <authorList>
            <person name="Sun Z."/>
            <person name="Zhou Y."/>
            <person name="Li H."/>
        </authorList>
    </citation>
    <scope>NUCLEOTIDE SEQUENCE [LARGE SCALE GENOMIC DNA]</scope>
    <source>
        <strain evidence="1 2">PDB-F2</strain>
    </source>
</reference>
<dbReference type="EMBL" id="CP017962">
    <property type="protein sequence ID" value="APC46982.1"/>
    <property type="molecule type" value="Genomic_DNA"/>
</dbReference>
<evidence type="ECO:0000313" key="1">
    <source>
        <dbReference type="EMBL" id="APC46982.1"/>
    </source>
</evidence>
<dbReference type="Proteomes" id="UP000182945">
    <property type="component" value="Chromosome"/>
</dbReference>
<name>A0AAC9IVX1_VIRHA</name>
<accession>A0AAC9IVX1</accession>
<gene>
    <name evidence="1" type="ORF">BME96_01700</name>
</gene>
<dbReference type="AlphaFoldDB" id="A0AAC9IVX1"/>
<dbReference type="RefSeq" id="WP_071648119.1">
    <property type="nucleotide sequence ID" value="NZ_CP017962.1"/>
</dbReference>